<accession>B0WXC7</accession>
<evidence type="ECO:0000256" key="1">
    <source>
        <dbReference type="ARBA" id="ARBA00006928"/>
    </source>
</evidence>
<dbReference type="OrthoDB" id="774557at2759"/>
<evidence type="ECO:0000259" key="4">
    <source>
        <dbReference type="PROSITE" id="PS51957"/>
    </source>
</evidence>
<reference evidence="5" key="1">
    <citation type="submission" date="2007-03" db="EMBL/GenBank/DDBJ databases">
        <title>Annotation of Culex pipiens quinquefasciatus.</title>
        <authorList>
            <consortium name="The Broad Institute Genome Sequencing Platform"/>
            <person name="Atkinson P.W."/>
            <person name="Hemingway J."/>
            <person name="Christensen B.M."/>
            <person name="Higgs S."/>
            <person name="Kodira C."/>
            <person name="Hannick L."/>
            <person name="Megy K."/>
            <person name="O'Leary S."/>
            <person name="Pearson M."/>
            <person name="Haas B.J."/>
            <person name="Mauceli E."/>
            <person name="Wortman J.R."/>
            <person name="Lee N.H."/>
            <person name="Guigo R."/>
            <person name="Stanke M."/>
            <person name="Alvarado L."/>
            <person name="Amedeo P."/>
            <person name="Antoine C.H."/>
            <person name="Arensburger P."/>
            <person name="Bidwell S.L."/>
            <person name="Crawford M."/>
            <person name="Camaro F."/>
            <person name="Devon K."/>
            <person name="Engels R."/>
            <person name="Hammond M."/>
            <person name="Howarth C."/>
            <person name="Koehrsen M."/>
            <person name="Lawson D."/>
            <person name="Montgomery P."/>
            <person name="Nene V."/>
            <person name="Nusbaum C."/>
            <person name="Puiu D."/>
            <person name="Romero-Severson J."/>
            <person name="Severson D.W."/>
            <person name="Shumway M."/>
            <person name="Sisk P."/>
            <person name="Stolte C."/>
            <person name="Zeng Q."/>
            <person name="Eisenstadt E."/>
            <person name="Fraser-Liggett C."/>
            <person name="Strausberg R."/>
            <person name="Galagan J."/>
            <person name="Birren B."/>
            <person name="Collins F.H."/>
        </authorList>
    </citation>
    <scope>NUCLEOTIDE SEQUENCE [LARGE SCALE GENOMIC DNA]</scope>
    <source>
        <strain evidence="5">JHB</strain>
    </source>
</reference>
<feature type="compositionally biased region" description="Pro residues" evidence="3">
    <location>
        <begin position="535"/>
        <end position="545"/>
    </location>
</feature>
<dbReference type="Proteomes" id="UP000002320">
    <property type="component" value="Unassembled WGS sequence"/>
</dbReference>
<feature type="region of interest" description="Disordered" evidence="3">
    <location>
        <begin position="489"/>
        <end position="545"/>
    </location>
</feature>
<gene>
    <name evidence="6" type="primary">6044547</name>
    <name evidence="5" type="ORF">CpipJ_CPIJ011950</name>
</gene>
<dbReference type="eggNOG" id="KOG2181">
    <property type="taxonomic scope" value="Eukaryota"/>
</dbReference>
<dbReference type="PANTHER" id="PTHR10378">
    <property type="entry name" value="LIM DOMAIN-BINDING PROTEIN"/>
    <property type="match status" value="1"/>
</dbReference>
<dbReference type="InterPro" id="IPR041363">
    <property type="entry name" value="LID"/>
</dbReference>
<keyword evidence="7" id="KW-1185">Reference proteome</keyword>
<dbReference type="Pfam" id="PF01803">
    <property type="entry name" value="LIM_bind"/>
    <property type="match status" value="1"/>
</dbReference>
<dbReference type="PROSITE" id="PS51957">
    <property type="entry name" value="LID"/>
    <property type="match status" value="1"/>
</dbReference>
<dbReference type="EMBL" id="DS232162">
    <property type="protein sequence ID" value="EDS36457.1"/>
    <property type="molecule type" value="Genomic_DNA"/>
</dbReference>
<dbReference type="VEuPathDB" id="VectorBase:CQUJHB005913"/>
<evidence type="ECO:0000256" key="2">
    <source>
        <dbReference type="PROSITE-ProRule" id="PRU01302"/>
    </source>
</evidence>
<feature type="region of interest" description="Disordered" evidence="3">
    <location>
        <begin position="1"/>
        <end position="162"/>
    </location>
</feature>
<evidence type="ECO:0000313" key="6">
    <source>
        <dbReference type="EnsemblMetazoa" id="CPIJ011950-PA"/>
    </source>
</evidence>
<feature type="compositionally biased region" description="Polar residues" evidence="3">
    <location>
        <begin position="65"/>
        <end position="99"/>
    </location>
</feature>
<feature type="compositionally biased region" description="Basic and acidic residues" evidence="3">
    <location>
        <begin position="630"/>
        <end position="644"/>
    </location>
</feature>
<feature type="compositionally biased region" description="Polar residues" evidence="3">
    <location>
        <begin position="38"/>
        <end position="50"/>
    </location>
</feature>
<protein>
    <submittedName>
        <fullName evidence="5 6">LIM domain-binding protein 2</fullName>
    </submittedName>
</protein>
<dbReference type="InParanoid" id="B0WXC7"/>
<dbReference type="InterPro" id="IPR029005">
    <property type="entry name" value="LIM-bd/SEUSS"/>
</dbReference>
<dbReference type="Pfam" id="PF17916">
    <property type="entry name" value="LID"/>
    <property type="match status" value="1"/>
</dbReference>
<dbReference type="KEGG" id="cqu:CpipJ_CPIJ011950"/>
<feature type="compositionally biased region" description="Pro residues" evidence="3">
    <location>
        <begin position="495"/>
        <end position="508"/>
    </location>
</feature>
<feature type="region of interest" description="Disordered" evidence="3">
    <location>
        <begin position="630"/>
        <end position="651"/>
    </location>
</feature>
<feature type="compositionally biased region" description="Polar residues" evidence="3">
    <location>
        <begin position="116"/>
        <end position="130"/>
    </location>
</feature>
<dbReference type="GO" id="GO:0030274">
    <property type="term" value="F:LIM domain binding"/>
    <property type="evidence" value="ECO:0007669"/>
    <property type="project" value="UniProtKB-UniRule"/>
</dbReference>
<dbReference type="EnsemblMetazoa" id="CPIJ011950-RA">
    <property type="protein sequence ID" value="CPIJ011950-PA"/>
    <property type="gene ID" value="CPIJ011950"/>
</dbReference>
<dbReference type="HOGENOM" id="CLU_471099_0_0_1"/>
<dbReference type="STRING" id="7176.B0WXC7"/>
<proteinExistence type="inferred from homology"/>
<feature type="region of interest" description="Disordered" evidence="3">
    <location>
        <begin position="587"/>
        <end position="616"/>
    </location>
</feature>
<comment type="similarity">
    <text evidence="1 2">Belongs to the LDB family.</text>
</comment>
<dbReference type="VEuPathDB" id="VectorBase:CPIJ011950"/>
<feature type="compositionally biased region" description="Polar residues" evidence="3">
    <location>
        <begin position="146"/>
        <end position="156"/>
    </location>
</feature>
<dbReference type="OMA" id="CCILQPM"/>
<feature type="compositionally biased region" description="Low complexity" evidence="3">
    <location>
        <begin position="51"/>
        <end position="64"/>
    </location>
</feature>
<dbReference type="AlphaFoldDB" id="B0WXC7"/>
<sequence length="651" mass="71466">MTITGSIKQNADEPEPINNFLSFGHMNIEDFMMPGMDHQNNGGPSGNNYQPASSAGPASGSTTPHYQQSPAPSGTSTPGLGPSQNMGTPYSPANVSANSPRPTNSPMVMPPPSPSANGMSQSRPDSTNSAMGVPPASPYGQPVPSPQMQQQHQSTGAPHMTPPSNPMAAMRLPPLTPPISQPMGVPNITPPVSKMVPLSVPNRTPPVHQGPMMMMDPVITPPMKRTPMMGLPNRFPPMSGDPRMNLPLKQPPMIRGNGPVNPMAQPRPHFTKNPAYKIYELNRRLQDRSGQSESGWWDYFVCEFFEDNASLTLSLCLDDGPKHFTIGRSLIPRFFRSFYEGGAVELYFNLRTSKEWLQNSSVMVDSEQCAMETLYMSPVYTKVVCEGRLTLEFGANEMLRIKSWNFTARGWQEHIPRSFLSMQVQQQSPSMMAQLSTNITRQGFPQTTLNYLRLCCILQPMQQLMIMHKATSVSPRECLNAAIERKWPVKQEQEPPTPPVIPQEPTRPAPKQRKKRKNAADKETTTNSRKKRSPEPPIPPPVIPLPLPVVDQAEVMVVGEPSLMGGGLGKDDERLITRVENMPFPMGNGSHMGNGHGHHSQSGPSGAGPGDTSWSLEDVLGASLSDLDEHLRRDGGNVDVKGEVDFDQWPQ</sequence>
<feature type="compositionally biased region" description="Pro residues" evidence="3">
    <location>
        <begin position="135"/>
        <end position="145"/>
    </location>
</feature>
<evidence type="ECO:0000313" key="5">
    <source>
        <dbReference type="EMBL" id="EDS36457.1"/>
    </source>
</evidence>
<feature type="domain" description="LIM interaction" evidence="4">
    <location>
        <begin position="554"/>
        <end position="593"/>
    </location>
</feature>
<evidence type="ECO:0000313" key="7">
    <source>
        <dbReference type="Proteomes" id="UP000002320"/>
    </source>
</evidence>
<name>B0WXC7_CULQU</name>
<reference evidence="6" key="2">
    <citation type="submission" date="2021-02" db="UniProtKB">
        <authorList>
            <consortium name="EnsemblMetazoa"/>
        </authorList>
    </citation>
    <scope>IDENTIFICATION</scope>
    <source>
        <strain evidence="6">JHB</strain>
    </source>
</reference>
<organism>
    <name type="scientific">Culex quinquefasciatus</name>
    <name type="common">Southern house mosquito</name>
    <name type="synonym">Culex pungens</name>
    <dbReference type="NCBI Taxonomy" id="7176"/>
    <lineage>
        <taxon>Eukaryota</taxon>
        <taxon>Metazoa</taxon>
        <taxon>Ecdysozoa</taxon>
        <taxon>Arthropoda</taxon>
        <taxon>Hexapoda</taxon>
        <taxon>Insecta</taxon>
        <taxon>Pterygota</taxon>
        <taxon>Neoptera</taxon>
        <taxon>Endopterygota</taxon>
        <taxon>Diptera</taxon>
        <taxon>Nematocera</taxon>
        <taxon>Culicoidea</taxon>
        <taxon>Culicidae</taxon>
        <taxon>Culicinae</taxon>
        <taxon>Culicini</taxon>
        <taxon>Culex</taxon>
        <taxon>Culex</taxon>
    </lineage>
</organism>
<evidence type="ECO:0000256" key="3">
    <source>
        <dbReference type="SAM" id="MobiDB-lite"/>
    </source>
</evidence>